<accession>A0ACB8F0P0</accession>
<organism evidence="1 2">
    <name type="scientific">Sphaerodactylus townsendi</name>
    <dbReference type="NCBI Taxonomy" id="933632"/>
    <lineage>
        <taxon>Eukaryota</taxon>
        <taxon>Metazoa</taxon>
        <taxon>Chordata</taxon>
        <taxon>Craniata</taxon>
        <taxon>Vertebrata</taxon>
        <taxon>Euteleostomi</taxon>
        <taxon>Lepidosauria</taxon>
        <taxon>Squamata</taxon>
        <taxon>Bifurcata</taxon>
        <taxon>Gekkota</taxon>
        <taxon>Sphaerodactylidae</taxon>
        <taxon>Sphaerodactylus</taxon>
    </lineage>
</organism>
<proteinExistence type="predicted"/>
<sequence>MASVIQLKSVPNNPKGVPATEFQQRSQETGKVIQINKVHHQPLQVGLAEPVALPCLFLLQPSTSLGPNDLPDPPRIKWSKVQSATGQPEDISVLVAKDNVVKISKGYEGRVSLPGYPHHRYNATLLLWAARASDAGLYRCEVVVGIHDEQDLVPLEVTGETEAIRGFIVYL</sequence>
<keyword evidence="2" id="KW-1185">Reference proteome</keyword>
<dbReference type="EMBL" id="CM037618">
    <property type="protein sequence ID" value="KAH7998838.1"/>
    <property type="molecule type" value="Genomic_DNA"/>
</dbReference>
<reference evidence="1" key="1">
    <citation type="submission" date="2021-08" db="EMBL/GenBank/DDBJ databases">
        <title>The first chromosome-level gecko genome reveals the dynamic sex chromosomes of Neotropical dwarf geckos (Sphaerodactylidae: Sphaerodactylus).</title>
        <authorList>
            <person name="Pinto B.J."/>
            <person name="Keating S.E."/>
            <person name="Gamble T."/>
        </authorList>
    </citation>
    <scope>NUCLEOTIDE SEQUENCE</scope>
    <source>
        <strain evidence="1">TG3544</strain>
    </source>
</reference>
<evidence type="ECO:0000313" key="2">
    <source>
        <dbReference type="Proteomes" id="UP000827872"/>
    </source>
</evidence>
<name>A0ACB8F0P0_9SAUR</name>
<gene>
    <name evidence="1" type="ORF">K3G42_001492</name>
</gene>
<protein>
    <submittedName>
        <fullName evidence="1">Uncharacterized protein</fullName>
    </submittedName>
</protein>
<dbReference type="Proteomes" id="UP000827872">
    <property type="component" value="Linkage Group LG05"/>
</dbReference>
<evidence type="ECO:0000313" key="1">
    <source>
        <dbReference type="EMBL" id="KAH7998838.1"/>
    </source>
</evidence>
<comment type="caution">
    <text evidence="1">The sequence shown here is derived from an EMBL/GenBank/DDBJ whole genome shotgun (WGS) entry which is preliminary data.</text>
</comment>